<dbReference type="Proteomes" id="UP001156601">
    <property type="component" value="Unassembled WGS sequence"/>
</dbReference>
<comment type="caution">
    <text evidence="3">The sequence shown here is derived from an EMBL/GenBank/DDBJ whole genome shotgun (WGS) entry which is preliminary data.</text>
</comment>
<dbReference type="Pfam" id="PF05345">
    <property type="entry name" value="He_PIG"/>
    <property type="match status" value="2"/>
</dbReference>
<dbReference type="RefSeq" id="WP_284219140.1">
    <property type="nucleotide sequence ID" value="NZ_BSOT01000012.1"/>
</dbReference>
<feature type="signal peptide" evidence="2">
    <location>
        <begin position="1"/>
        <end position="28"/>
    </location>
</feature>
<feature type="region of interest" description="Disordered" evidence="1">
    <location>
        <begin position="32"/>
        <end position="59"/>
    </location>
</feature>
<feature type="compositionally biased region" description="Polar residues" evidence="1">
    <location>
        <begin position="48"/>
        <end position="59"/>
    </location>
</feature>
<dbReference type="InterPro" id="IPR015919">
    <property type="entry name" value="Cadherin-like_sf"/>
</dbReference>
<evidence type="ECO:0000313" key="3">
    <source>
        <dbReference type="EMBL" id="GLR72724.1"/>
    </source>
</evidence>
<dbReference type="GO" id="GO:0005509">
    <property type="term" value="F:calcium ion binding"/>
    <property type="evidence" value="ECO:0007669"/>
    <property type="project" value="InterPro"/>
</dbReference>
<name>A0AA37WLL1_9ALTE</name>
<reference evidence="3" key="2">
    <citation type="submission" date="2023-01" db="EMBL/GenBank/DDBJ databases">
        <title>Draft genome sequence of Agaribacter marinus strain NBRC 110023.</title>
        <authorList>
            <person name="Sun Q."/>
            <person name="Mori K."/>
        </authorList>
    </citation>
    <scope>NUCLEOTIDE SEQUENCE</scope>
    <source>
        <strain evidence="3">NBRC 110023</strain>
    </source>
</reference>
<dbReference type="PROSITE" id="PS51257">
    <property type="entry name" value="PROKAR_LIPOPROTEIN"/>
    <property type="match status" value="1"/>
</dbReference>
<reference evidence="3" key="1">
    <citation type="journal article" date="2014" name="Int. J. Syst. Evol. Microbiol.">
        <title>Complete genome sequence of Corynebacterium casei LMG S-19264T (=DSM 44701T), isolated from a smear-ripened cheese.</title>
        <authorList>
            <consortium name="US DOE Joint Genome Institute (JGI-PGF)"/>
            <person name="Walter F."/>
            <person name="Albersmeier A."/>
            <person name="Kalinowski J."/>
            <person name="Ruckert C."/>
        </authorList>
    </citation>
    <scope>NUCLEOTIDE SEQUENCE</scope>
    <source>
        <strain evidence="3">NBRC 110023</strain>
    </source>
</reference>
<accession>A0AA37WLL1</accession>
<keyword evidence="2" id="KW-0732">Signal</keyword>
<dbReference type="GO" id="GO:0016020">
    <property type="term" value="C:membrane"/>
    <property type="evidence" value="ECO:0007669"/>
    <property type="project" value="InterPro"/>
</dbReference>
<organism evidence="3 4">
    <name type="scientific">Agaribacter marinus</name>
    <dbReference type="NCBI Taxonomy" id="1431249"/>
    <lineage>
        <taxon>Bacteria</taxon>
        <taxon>Pseudomonadati</taxon>
        <taxon>Pseudomonadota</taxon>
        <taxon>Gammaproteobacteria</taxon>
        <taxon>Alteromonadales</taxon>
        <taxon>Alteromonadaceae</taxon>
        <taxon>Agaribacter</taxon>
    </lineage>
</organism>
<proteinExistence type="predicted"/>
<dbReference type="EMBL" id="BSOT01000012">
    <property type="protein sequence ID" value="GLR72724.1"/>
    <property type="molecule type" value="Genomic_DNA"/>
</dbReference>
<dbReference type="InterPro" id="IPR013783">
    <property type="entry name" value="Ig-like_fold"/>
</dbReference>
<evidence type="ECO:0000313" key="4">
    <source>
        <dbReference type="Proteomes" id="UP001156601"/>
    </source>
</evidence>
<gene>
    <name evidence="3" type="ORF">GCM10007852_36320</name>
</gene>
<dbReference type="SUPFAM" id="SSF49313">
    <property type="entry name" value="Cadherin-like"/>
    <property type="match status" value="1"/>
</dbReference>
<evidence type="ECO:0000256" key="1">
    <source>
        <dbReference type="SAM" id="MobiDB-lite"/>
    </source>
</evidence>
<dbReference type="Gene3D" id="2.60.40.1120">
    <property type="entry name" value="Carboxypeptidase-like, regulatory domain"/>
    <property type="match status" value="1"/>
</dbReference>
<feature type="chain" id="PRO_5041261577" evidence="2">
    <location>
        <begin position="29"/>
        <end position="751"/>
    </location>
</feature>
<dbReference type="Gene3D" id="2.60.40.10">
    <property type="entry name" value="Immunoglobulins"/>
    <property type="match status" value="2"/>
</dbReference>
<evidence type="ECO:0000256" key="2">
    <source>
        <dbReference type="SAM" id="SignalP"/>
    </source>
</evidence>
<sequence>MNNMRQIIGKQFLFKTTLLALGVSFLTACGGGSNDGSEPDPIVPPPNTEENTAPSISSSPSLTAIEDMAYTYQVDASDVQSATNELVFSIENAPNSMTMDASGLITWTPIEGELSSGEITVVVAENNSTDALTTRQSFTVAVTPVNDQLTVSEIAERFTIDNNSAFSQQLVVSDVDDENNGTDFSFTINNGPTGMTISSTGLIQWVPELEQSTEYDVTINVADGGEDDTNPVAVSFVIDALVYREISGTIANYFTGELLPDVEVALSNGSDTTQSVLSDEQGAYEVSVVDRFLSSRMTLTARLNTFASYSLVFDDEATLENRFIALVPSNVTSRFDPNQDAVVSFDGMDLLSFNANTLSREDGGDIVGEVIAQVTVIDPSSDISIMPGEMIALEGDNIVPIESFGAIDVILIDESGAAVNLQAGQTSDIRIPLSSNANLAPSIIPLYYFDTMQGVWIESGEAVLNTENGESFYAGTVAQFATWNADQRYTTVFIEGCVVDTNGEPLSNATVRSIGSSYNGSSSARTNVDGIFSIPVRQNSTVLLSSENGNQSRTLTVEAGNENLSLTDCLELSAATASITLIWGQNPRDLDSHFYGPTNAEGSSEFHVYYANRQVIVDDTTVFLDVDNVSSFGPEVITVPNFPFAGRYQYLVYQFSGSENILASPTRVRLRVNNQTRIFAPEEGDVTRYWHVFDFVVDSAGNVAIEEVNQWINGFDDRSANAQNDGQQILRHANSIKQNAIDQKYYIKYKN</sequence>
<keyword evidence="4" id="KW-1185">Reference proteome</keyword>
<dbReference type="InterPro" id="IPR008969">
    <property type="entry name" value="CarboxyPept-like_regulatory"/>
</dbReference>
<dbReference type="SUPFAM" id="SSF49464">
    <property type="entry name" value="Carboxypeptidase regulatory domain-like"/>
    <property type="match status" value="1"/>
</dbReference>
<dbReference type="AlphaFoldDB" id="A0AA37WLL1"/>
<protein>
    <submittedName>
        <fullName evidence="3">Uncharacterized protein</fullName>
    </submittedName>
</protein>